<keyword evidence="3" id="KW-1185">Reference proteome</keyword>
<evidence type="ECO:0000259" key="1">
    <source>
        <dbReference type="PROSITE" id="PS50076"/>
    </source>
</evidence>
<dbReference type="EMBL" id="JALLAZ020000866">
    <property type="protein sequence ID" value="KAL3785850.1"/>
    <property type="molecule type" value="Genomic_DNA"/>
</dbReference>
<dbReference type="CDD" id="cd06257">
    <property type="entry name" value="DnaJ"/>
    <property type="match status" value="1"/>
</dbReference>
<protein>
    <recommendedName>
        <fullName evidence="1">J domain-containing protein</fullName>
    </recommendedName>
</protein>
<comment type="caution">
    <text evidence="2">The sequence shown here is derived from an EMBL/GenBank/DDBJ whole genome shotgun (WGS) entry which is preliminary data.</text>
</comment>
<dbReference type="PROSITE" id="PS50076">
    <property type="entry name" value="DNAJ_2"/>
    <property type="match status" value="1"/>
</dbReference>
<dbReference type="PANTHER" id="PTHR43948">
    <property type="entry name" value="DNAJ HOMOLOG SUBFAMILY B"/>
    <property type="match status" value="1"/>
</dbReference>
<dbReference type="PANTHER" id="PTHR43948:SF10">
    <property type="entry name" value="MRJ, ISOFORM E"/>
    <property type="match status" value="1"/>
</dbReference>
<feature type="domain" description="J" evidence="1">
    <location>
        <begin position="10"/>
        <end position="75"/>
    </location>
</feature>
<dbReference type="SUPFAM" id="SSF46565">
    <property type="entry name" value="Chaperone J-domain"/>
    <property type="match status" value="1"/>
</dbReference>
<dbReference type="Pfam" id="PF00226">
    <property type="entry name" value="DnaJ"/>
    <property type="match status" value="1"/>
</dbReference>
<dbReference type="SMART" id="SM00271">
    <property type="entry name" value="DnaJ"/>
    <property type="match status" value="1"/>
</dbReference>
<evidence type="ECO:0000313" key="3">
    <source>
        <dbReference type="Proteomes" id="UP001530315"/>
    </source>
</evidence>
<proteinExistence type="predicted"/>
<sequence length="371" mass="39496">MAPPNLNSTDYYQILGCPRDADDAALKKAYRKLAVKWHPDKNPDSEEATRNFQKVSEAYAALSDSKKRKMYDMYGMDGVRAAEAGADVPVGRGGGSAPGGGGFGGFPGGGGGVHHMSPEEAQQFFSQAFGGSDPFGGMFGMSMGGGGGGGPGIRFSSSQGGMGGGGDPFASFLGMGGGGSSMRSMMGGPSSRGSFGSGAARQAPARPEYGVIPPGTIVSLKGLSNKAEYNGDRGVVKRYVRETKRYLVELEDSEETLSVRPENLLQHVHVTLHDIQSQPELNGKTGTVITWCPKKERYNIYVASLKKVFSLRPGNVVMENGIVARVNGLESRPELNGQWGTIKEWIKDSNKYDVQLSPSQIIRVKVENMIL</sequence>
<dbReference type="PROSITE" id="PS00636">
    <property type="entry name" value="DNAJ_1"/>
    <property type="match status" value="1"/>
</dbReference>
<organism evidence="2 3">
    <name type="scientific">Stephanodiscus triporus</name>
    <dbReference type="NCBI Taxonomy" id="2934178"/>
    <lineage>
        <taxon>Eukaryota</taxon>
        <taxon>Sar</taxon>
        <taxon>Stramenopiles</taxon>
        <taxon>Ochrophyta</taxon>
        <taxon>Bacillariophyta</taxon>
        <taxon>Coscinodiscophyceae</taxon>
        <taxon>Thalassiosirophycidae</taxon>
        <taxon>Stephanodiscales</taxon>
        <taxon>Stephanodiscaceae</taxon>
        <taxon>Stephanodiscus</taxon>
    </lineage>
</organism>
<dbReference type="Proteomes" id="UP001530315">
    <property type="component" value="Unassembled WGS sequence"/>
</dbReference>
<reference evidence="2 3" key="1">
    <citation type="submission" date="2024-10" db="EMBL/GenBank/DDBJ databases">
        <title>Updated reference genomes for cyclostephanoid diatoms.</title>
        <authorList>
            <person name="Roberts W.R."/>
            <person name="Alverson A.J."/>
        </authorList>
    </citation>
    <scope>NUCLEOTIDE SEQUENCE [LARGE SCALE GENOMIC DNA]</scope>
    <source>
        <strain evidence="2 3">AJA276-08</strain>
    </source>
</reference>
<dbReference type="PRINTS" id="PR00625">
    <property type="entry name" value="JDOMAIN"/>
</dbReference>
<name>A0ABD3PHA0_9STRA</name>
<dbReference type="Gene3D" id="1.10.287.110">
    <property type="entry name" value="DnaJ domain"/>
    <property type="match status" value="1"/>
</dbReference>
<accession>A0ABD3PHA0</accession>
<evidence type="ECO:0000313" key="2">
    <source>
        <dbReference type="EMBL" id="KAL3785850.1"/>
    </source>
</evidence>
<dbReference type="InterPro" id="IPR036869">
    <property type="entry name" value="J_dom_sf"/>
</dbReference>
<dbReference type="InterPro" id="IPR001623">
    <property type="entry name" value="DnaJ_domain"/>
</dbReference>
<dbReference type="AlphaFoldDB" id="A0ABD3PHA0"/>
<gene>
    <name evidence="2" type="ORF">ACHAW5_011219</name>
</gene>
<dbReference type="InterPro" id="IPR018253">
    <property type="entry name" value="DnaJ_domain_CS"/>
</dbReference>